<dbReference type="Gene3D" id="2.180.10.10">
    <property type="entry name" value="RHS repeat-associated core"/>
    <property type="match status" value="1"/>
</dbReference>
<dbReference type="RefSeq" id="WP_272104020.1">
    <property type="nucleotide sequence ID" value="NZ_JAQNDK010000007.1"/>
</dbReference>
<dbReference type="NCBIfam" id="TIGR01643">
    <property type="entry name" value="YD_repeat_2x"/>
    <property type="match status" value="1"/>
</dbReference>
<keyword evidence="2" id="KW-1185">Reference proteome</keyword>
<dbReference type="Proteomes" id="UP001217485">
    <property type="component" value="Unassembled WGS sequence"/>
</dbReference>
<proteinExistence type="predicted"/>
<accession>A0ABT5CGR0</accession>
<dbReference type="InterPro" id="IPR006530">
    <property type="entry name" value="YD"/>
</dbReference>
<dbReference type="EMBL" id="JAQNDK010000007">
    <property type="protein sequence ID" value="MDC0685624.1"/>
    <property type="molecule type" value="Genomic_DNA"/>
</dbReference>
<evidence type="ECO:0000313" key="2">
    <source>
        <dbReference type="Proteomes" id="UP001217485"/>
    </source>
</evidence>
<comment type="caution">
    <text evidence="1">The sequence shown here is derived from an EMBL/GenBank/DDBJ whole genome shotgun (WGS) entry which is preliminary data.</text>
</comment>
<protein>
    <submittedName>
        <fullName evidence="1">YD repeat-containing protein</fullName>
    </submittedName>
</protein>
<evidence type="ECO:0000313" key="1">
    <source>
        <dbReference type="EMBL" id="MDC0685624.1"/>
    </source>
</evidence>
<sequence length="173" mass="19153">MAFADPHGVDEQQAPCPWRFRHDAMGRLVEVTLPSGAHHRVSYDGFGRPARVKRDGVASITYIYAAGSSDVKEKRFATPAGVLVRSVTYVRDGLGRITSETHRDATGKTATFTHDHDGKVDSKVIAGQLGFENCVRGEGFSRQTVHRPNGQLASSRITLTQVRLPRLSCHWRR</sequence>
<organism evidence="1 2">
    <name type="scientific">Sorangium atrum</name>
    <dbReference type="NCBI Taxonomy" id="2995308"/>
    <lineage>
        <taxon>Bacteria</taxon>
        <taxon>Pseudomonadati</taxon>
        <taxon>Myxococcota</taxon>
        <taxon>Polyangia</taxon>
        <taxon>Polyangiales</taxon>
        <taxon>Polyangiaceae</taxon>
        <taxon>Sorangium</taxon>
    </lineage>
</organism>
<name>A0ABT5CGR0_9BACT</name>
<gene>
    <name evidence="1" type="ORF">POL72_48420</name>
</gene>
<reference evidence="1 2" key="1">
    <citation type="submission" date="2023-01" db="EMBL/GenBank/DDBJ databases">
        <title>Minimal conservation of predation-associated metabolite biosynthetic gene clusters underscores biosynthetic potential of Myxococcota including descriptions for ten novel species: Archangium lansinium sp. nov., Myxococcus landrumus sp. nov., Nannocystis bai.</title>
        <authorList>
            <person name="Ahearne A."/>
            <person name="Stevens C."/>
            <person name="Dowd S."/>
        </authorList>
    </citation>
    <scope>NUCLEOTIDE SEQUENCE [LARGE SCALE GENOMIC DNA]</scope>
    <source>
        <strain evidence="1 2">WIWO2</strain>
    </source>
</reference>